<dbReference type="AlphaFoldDB" id="A0A1G4AVM4"/>
<name>A0A1G4AVM4_9PEZI</name>
<gene>
    <name evidence="2" type="ORF">CORC01_11602</name>
</gene>
<dbReference type="GeneID" id="34564735"/>
<keyword evidence="3" id="KW-1185">Reference proteome</keyword>
<evidence type="ECO:0000313" key="2">
    <source>
        <dbReference type="EMBL" id="OHE93113.1"/>
    </source>
</evidence>
<proteinExistence type="predicted"/>
<organism evidence="2 3">
    <name type="scientific">Colletotrichum orchidophilum</name>
    <dbReference type="NCBI Taxonomy" id="1209926"/>
    <lineage>
        <taxon>Eukaryota</taxon>
        <taxon>Fungi</taxon>
        <taxon>Dikarya</taxon>
        <taxon>Ascomycota</taxon>
        <taxon>Pezizomycotina</taxon>
        <taxon>Sordariomycetes</taxon>
        <taxon>Hypocreomycetidae</taxon>
        <taxon>Glomerellales</taxon>
        <taxon>Glomerellaceae</taxon>
        <taxon>Colletotrichum</taxon>
    </lineage>
</organism>
<sequence length="110" mass="12213">MVQGPSSPSCSSNTSHRHTYEYSVFHTPWCTENKCMDTTEQSRQSCVITQRRTIHANPLAPGPRNTTHAPSIQARNRRRVDDGPVEPPGLLVAVFCCCSWDLLSSALSQL</sequence>
<reference evidence="2 3" key="1">
    <citation type="submission" date="2016-09" db="EMBL/GenBank/DDBJ databases">
        <authorList>
            <person name="Capua I."/>
            <person name="De Benedictis P."/>
            <person name="Joannis T."/>
            <person name="Lombin L.H."/>
            <person name="Cattoli G."/>
        </authorList>
    </citation>
    <scope>NUCLEOTIDE SEQUENCE [LARGE SCALE GENOMIC DNA]</scope>
    <source>
        <strain evidence="2 3">IMI 309357</strain>
    </source>
</reference>
<accession>A0A1G4AVM4</accession>
<feature type="region of interest" description="Disordered" evidence="1">
    <location>
        <begin position="54"/>
        <end position="81"/>
    </location>
</feature>
<protein>
    <submittedName>
        <fullName evidence="2">Uncharacterized protein</fullName>
    </submittedName>
</protein>
<dbReference type="EMBL" id="MJBS01000128">
    <property type="protein sequence ID" value="OHE93113.1"/>
    <property type="molecule type" value="Genomic_DNA"/>
</dbReference>
<evidence type="ECO:0000313" key="3">
    <source>
        <dbReference type="Proteomes" id="UP000176998"/>
    </source>
</evidence>
<feature type="compositionally biased region" description="Polar residues" evidence="1">
    <location>
        <begin position="64"/>
        <end position="74"/>
    </location>
</feature>
<evidence type="ECO:0000256" key="1">
    <source>
        <dbReference type="SAM" id="MobiDB-lite"/>
    </source>
</evidence>
<comment type="caution">
    <text evidence="2">The sequence shown here is derived from an EMBL/GenBank/DDBJ whole genome shotgun (WGS) entry which is preliminary data.</text>
</comment>
<dbReference type="Proteomes" id="UP000176998">
    <property type="component" value="Unassembled WGS sequence"/>
</dbReference>
<dbReference type="RefSeq" id="XP_022470280.1">
    <property type="nucleotide sequence ID" value="XM_022623225.1"/>
</dbReference>